<dbReference type="GO" id="GO:0033588">
    <property type="term" value="C:elongator holoenzyme complex"/>
    <property type="evidence" value="ECO:0007669"/>
    <property type="project" value="InterPro"/>
</dbReference>
<keyword evidence="11" id="KW-1185">Reference proteome</keyword>
<reference evidence="10 11" key="1">
    <citation type="journal article" date="2018" name="Front. Microbiol.">
        <title>Prospects for Fungal Bioremediation of Acidic Radioactive Waste Sites: Characterization and Genome Sequence of Rhodotorula taiwanensis MD1149.</title>
        <authorList>
            <person name="Tkavc R."/>
            <person name="Matrosova V.Y."/>
            <person name="Grichenko O.E."/>
            <person name="Gostincar C."/>
            <person name="Volpe R.P."/>
            <person name="Klimenkova P."/>
            <person name="Gaidamakova E.K."/>
            <person name="Zhou C.E."/>
            <person name="Stewart B.J."/>
            <person name="Lyman M.G."/>
            <person name="Malfatti S.A."/>
            <person name="Rubinfeld B."/>
            <person name="Courtot M."/>
            <person name="Singh J."/>
            <person name="Dalgard C.L."/>
            <person name="Hamilton T."/>
            <person name="Frey K.G."/>
            <person name="Gunde-Cimerman N."/>
            <person name="Dugan L."/>
            <person name="Daly M.J."/>
        </authorList>
    </citation>
    <scope>NUCLEOTIDE SEQUENCE [LARGE SCALE GENOMIC DNA]</scope>
    <source>
        <strain evidence="10 11">MD1149</strain>
    </source>
</reference>
<comment type="similarity">
    <text evidence="4">Belongs to the ELP4 family.</text>
</comment>
<evidence type="ECO:0000313" key="11">
    <source>
        <dbReference type="Proteomes" id="UP000237144"/>
    </source>
</evidence>
<feature type="compositionally biased region" description="Basic and acidic residues" evidence="9">
    <location>
        <begin position="384"/>
        <end position="405"/>
    </location>
</feature>
<dbReference type="InterPro" id="IPR027417">
    <property type="entry name" value="P-loop_NTPase"/>
</dbReference>
<evidence type="ECO:0000256" key="4">
    <source>
        <dbReference type="ARBA" id="ARBA00007573"/>
    </source>
</evidence>
<keyword evidence="6" id="KW-0963">Cytoplasm</keyword>
<evidence type="ECO:0000256" key="2">
    <source>
        <dbReference type="ARBA" id="ARBA00004496"/>
    </source>
</evidence>
<evidence type="ECO:0000256" key="7">
    <source>
        <dbReference type="ARBA" id="ARBA00022694"/>
    </source>
</evidence>
<protein>
    <recommendedName>
        <fullName evidence="5">Elongator complex protein 4</fullName>
    </recommendedName>
</protein>
<dbReference type="AlphaFoldDB" id="A0A2S5BAB3"/>
<dbReference type="Gene3D" id="3.40.50.300">
    <property type="entry name" value="P-loop containing nucleotide triphosphate hydrolases"/>
    <property type="match status" value="1"/>
</dbReference>
<evidence type="ECO:0000256" key="1">
    <source>
        <dbReference type="ARBA" id="ARBA00004123"/>
    </source>
</evidence>
<organism evidence="10 11">
    <name type="scientific">Rhodotorula taiwanensis</name>
    <dbReference type="NCBI Taxonomy" id="741276"/>
    <lineage>
        <taxon>Eukaryota</taxon>
        <taxon>Fungi</taxon>
        <taxon>Dikarya</taxon>
        <taxon>Basidiomycota</taxon>
        <taxon>Pucciniomycotina</taxon>
        <taxon>Microbotryomycetes</taxon>
        <taxon>Sporidiobolales</taxon>
        <taxon>Sporidiobolaceae</taxon>
        <taxon>Rhodotorula</taxon>
    </lineage>
</organism>
<dbReference type="EMBL" id="PJQD01000035">
    <property type="protein sequence ID" value="POY73706.1"/>
    <property type="molecule type" value="Genomic_DNA"/>
</dbReference>
<accession>A0A2S5BAB3</accession>
<dbReference type="GO" id="GO:0008023">
    <property type="term" value="C:transcription elongation factor complex"/>
    <property type="evidence" value="ECO:0007669"/>
    <property type="project" value="TreeGrafter"/>
</dbReference>
<dbReference type="GO" id="GO:0002098">
    <property type="term" value="P:tRNA wobble uridine modification"/>
    <property type="evidence" value="ECO:0007669"/>
    <property type="project" value="InterPro"/>
</dbReference>
<dbReference type="Proteomes" id="UP000237144">
    <property type="component" value="Unassembled WGS sequence"/>
</dbReference>
<dbReference type="GO" id="GO:0005737">
    <property type="term" value="C:cytoplasm"/>
    <property type="evidence" value="ECO:0007669"/>
    <property type="project" value="UniProtKB-SubCell"/>
</dbReference>
<dbReference type="STRING" id="741276.A0A2S5BAB3"/>
<comment type="caution">
    <text evidence="10">The sequence shown here is derived from an EMBL/GenBank/DDBJ whole genome shotgun (WGS) entry which is preliminary data.</text>
</comment>
<dbReference type="UniPathway" id="UPA00988"/>
<keyword evidence="8" id="KW-0539">Nucleus</keyword>
<feature type="region of interest" description="Disordered" evidence="9">
    <location>
        <begin position="428"/>
        <end position="466"/>
    </location>
</feature>
<evidence type="ECO:0000256" key="5">
    <source>
        <dbReference type="ARBA" id="ARBA00020265"/>
    </source>
</evidence>
<feature type="compositionally biased region" description="Low complexity" evidence="9">
    <location>
        <begin position="444"/>
        <end position="461"/>
    </location>
</feature>
<dbReference type="PANTHER" id="PTHR12896">
    <property type="entry name" value="PAX6 NEIGHBOR PROTEIN PAXNEB"/>
    <property type="match status" value="1"/>
</dbReference>
<name>A0A2S5BAB3_9BASI</name>
<evidence type="ECO:0000313" key="10">
    <source>
        <dbReference type="EMBL" id="POY73706.1"/>
    </source>
</evidence>
<evidence type="ECO:0000256" key="6">
    <source>
        <dbReference type="ARBA" id="ARBA00022490"/>
    </source>
</evidence>
<dbReference type="PANTHER" id="PTHR12896:SF1">
    <property type="entry name" value="ELONGATOR COMPLEX PROTEIN 4"/>
    <property type="match status" value="1"/>
</dbReference>
<dbReference type="OrthoDB" id="289162at2759"/>
<dbReference type="CDD" id="cd19494">
    <property type="entry name" value="Elp4"/>
    <property type="match status" value="1"/>
</dbReference>
<gene>
    <name evidence="10" type="ORF">BMF94_3243</name>
</gene>
<evidence type="ECO:0000256" key="3">
    <source>
        <dbReference type="ARBA" id="ARBA00005043"/>
    </source>
</evidence>
<evidence type="ECO:0000256" key="8">
    <source>
        <dbReference type="ARBA" id="ARBA00023242"/>
    </source>
</evidence>
<evidence type="ECO:0000256" key="9">
    <source>
        <dbReference type="SAM" id="MobiDB-lite"/>
    </source>
</evidence>
<dbReference type="InterPro" id="IPR008728">
    <property type="entry name" value="Elongator_complex_protein_4"/>
</dbReference>
<proteinExistence type="inferred from homology"/>
<feature type="region of interest" description="Disordered" evidence="9">
    <location>
        <begin position="102"/>
        <end position="121"/>
    </location>
</feature>
<keyword evidence="7" id="KW-0819">tRNA processing</keyword>
<dbReference type="Pfam" id="PF05625">
    <property type="entry name" value="PAXNEB"/>
    <property type="match status" value="1"/>
</dbReference>
<comment type="subcellular location">
    <subcellularLocation>
        <location evidence="2">Cytoplasm</location>
    </subcellularLocation>
    <subcellularLocation>
        <location evidence="1">Nucleus</location>
    </subcellularLocation>
</comment>
<sequence length="504" mass="54327">MSSFRRRTTVQPIAGTRPSPYNAAPLLSTGLTSIDDLLGGGLPLSTSLLIESDSPTTYAELLLRYWIAQGLECGQEVVVVASGLDGGPQAIVEALMEVDGGRPVNESTVGMSRQDVQEDEEEKRQEEALKEQMKIAFRYEGLKQHQTTIEASVQANANGAHCSVFDLTQTRKLSDSDRALLHLIDVDDLSSSSSMPSPYEDLYRRIEQIVEERGVRQSSDPAAPRKALRIALSGFGGPLWGSAPSAALYSFLHRLRHLLRQAHASCVTTFPGYLYSSHTSSSAPLSPLLTRLSHASDGVLRLSSFAASPTLSATFPRHAGLISFPKLPTLPPGSLVPPGSKLSVLRGLGGGGEGRENLIGFRVKRRRFVVEIVSDDPVAGGGEDEAKERRRKRVEEANRKEREMAGGKSGTEVLLGLPSRVAQVRIGGEEHQSDEQTLPPPIPIAASDAAPAEAAPSSSFRPARRKGVRVGGVQFANEVDAEPARPKKVSVARMVHEQPDLLDF</sequence>
<feature type="region of interest" description="Disordered" evidence="9">
    <location>
        <begin position="376"/>
        <end position="411"/>
    </location>
</feature>
<comment type="pathway">
    <text evidence="3">tRNA modification; 5-methoxycarbonylmethyl-2-thiouridine-tRNA biosynthesis.</text>
</comment>